<dbReference type="Pfam" id="PF12937">
    <property type="entry name" value="F-box-like"/>
    <property type="match status" value="1"/>
</dbReference>
<reference evidence="3" key="2">
    <citation type="submission" date="2015-01" db="EMBL/GenBank/DDBJ databases">
        <title>Evolutionary Origins and Diversification of the Mycorrhizal Mutualists.</title>
        <authorList>
            <consortium name="DOE Joint Genome Institute"/>
            <consortium name="Mycorrhizal Genomics Consortium"/>
            <person name="Kohler A."/>
            <person name="Kuo A."/>
            <person name="Nagy L.G."/>
            <person name="Floudas D."/>
            <person name="Copeland A."/>
            <person name="Barry K.W."/>
            <person name="Cichocki N."/>
            <person name="Veneault-Fourrey C."/>
            <person name="LaButti K."/>
            <person name="Lindquist E.A."/>
            <person name="Lipzen A."/>
            <person name="Lundell T."/>
            <person name="Morin E."/>
            <person name="Murat C."/>
            <person name="Riley R."/>
            <person name="Ohm R."/>
            <person name="Sun H."/>
            <person name="Tunlid A."/>
            <person name="Henrissat B."/>
            <person name="Grigoriev I.V."/>
            <person name="Hibbett D.S."/>
            <person name="Martin F."/>
        </authorList>
    </citation>
    <scope>NUCLEOTIDE SEQUENCE [LARGE SCALE GENOMIC DNA]</scope>
    <source>
        <strain evidence="3">h7</strain>
    </source>
</reference>
<dbReference type="InterPro" id="IPR036047">
    <property type="entry name" value="F-box-like_dom_sf"/>
</dbReference>
<dbReference type="OrthoDB" id="2979028at2759"/>
<sequence>MPSNVFISRCPDDILLEIFSATVHSPQSHMNRAAEFNPLTLARFASQVCNRWRRLVLSSSPLWGKLLDLNDLDQKSNHWRDEVLARTGQARLHVQVILDPQLPQVTSFFFRIMDEEWPRIQDFHVYNRQGGCLDDNRWLTLQRPTETLRSFRLWLPDQNLKYLHSSNSILFSDHAPSLHYLEIHPMAFRLPAKGFSQLRILRLVGPFLPRQFLLSFCQTFPVLEYLTVGFEESETLHDLWPNVQFPRLQDLKLHGRLATCLRVLEHITAPEHCGLSLSTLDQHFVQPASSISEALSPFLKNHTPSRILLRVSSVMFTFRLDSPKPPHFDLNILCREPFLKSTCFEAVLGCPFSQVTRLKFKARSPSNLASSDSNFRQFIASFSSVTELVATPKTLQLLVQVGNLTNGIILPALKDLRLSLLDPEMPQKIVIFLDWRKAAGVPLESLDLRAPLGRKDLDFSELERFTGMVVKWGMDRMFELYTCGSGNAQRLNFSKPPQ</sequence>
<evidence type="ECO:0000259" key="1">
    <source>
        <dbReference type="Pfam" id="PF12937"/>
    </source>
</evidence>
<dbReference type="InterPro" id="IPR001810">
    <property type="entry name" value="F-box_dom"/>
</dbReference>
<organism evidence="2 3">
    <name type="scientific">Hebeloma cylindrosporum</name>
    <dbReference type="NCBI Taxonomy" id="76867"/>
    <lineage>
        <taxon>Eukaryota</taxon>
        <taxon>Fungi</taxon>
        <taxon>Dikarya</taxon>
        <taxon>Basidiomycota</taxon>
        <taxon>Agaricomycotina</taxon>
        <taxon>Agaricomycetes</taxon>
        <taxon>Agaricomycetidae</taxon>
        <taxon>Agaricales</taxon>
        <taxon>Agaricineae</taxon>
        <taxon>Hymenogastraceae</taxon>
        <taxon>Hebeloma</taxon>
    </lineage>
</organism>
<protein>
    <recommendedName>
        <fullName evidence="1">F-box domain-containing protein</fullName>
    </recommendedName>
</protein>
<dbReference type="AlphaFoldDB" id="A0A0C2YM43"/>
<reference evidence="2 3" key="1">
    <citation type="submission" date="2014-04" db="EMBL/GenBank/DDBJ databases">
        <authorList>
            <consortium name="DOE Joint Genome Institute"/>
            <person name="Kuo A."/>
            <person name="Gay G."/>
            <person name="Dore J."/>
            <person name="Kohler A."/>
            <person name="Nagy L.G."/>
            <person name="Floudas D."/>
            <person name="Copeland A."/>
            <person name="Barry K.W."/>
            <person name="Cichocki N."/>
            <person name="Veneault-Fourrey C."/>
            <person name="LaButti K."/>
            <person name="Lindquist E.A."/>
            <person name="Lipzen A."/>
            <person name="Lundell T."/>
            <person name="Morin E."/>
            <person name="Murat C."/>
            <person name="Sun H."/>
            <person name="Tunlid A."/>
            <person name="Henrissat B."/>
            <person name="Grigoriev I.V."/>
            <person name="Hibbett D.S."/>
            <person name="Martin F."/>
            <person name="Nordberg H.P."/>
            <person name="Cantor M.N."/>
            <person name="Hua S.X."/>
        </authorList>
    </citation>
    <scope>NUCLEOTIDE SEQUENCE [LARGE SCALE GENOMIC DNA]</scope>
    <source>
        <strain evidence="3">h7</strain>
    </source>
</reference>
<keyword evidence="3" id="KW-1185">Reference proteome</keyword>
<feature type="domain" description="F-box" evidence="1">
    <location>
        <begin position="11"/>
        <end position="66"/>
    </location>
</feature>
<dbReference type="SUPFAM" id="SSF81383">
    <property type="entry name" value="F-box domain"/>
    <property type="match status" value="1"/>
</dbReference>
<accession>A0A0C2YM43</accession>
<dbReference type="Proteomes" id="UP000053424">
    <property type="component" value="Unassembled WGS sequence"/>
</dbReference>
<dbReference type="HOGENOM" id="CLU_030662_0_0_1"/>
<gene>
    <name evidence="2" type="ORF">M413DRAFT_445238</name>
</gene>
<dbReference type="Gene3D" id="1.20.1280.50">
    <property type="match status" value="1"/>
</dbReference>
<evidence type="ECO:0000313" key="2">
    <source>
        <dbReference type="EMBL" id="KIM42072.1"/>
    </source>
</evidence>
<name>A0A0C2YM43_HEBCY</name>
<dbReference type="EMBL" id="KN831779">
    <property type="protein sequence ID" value="KIM42072.1"/>
    <property type="molecule type" value="Genomic_DNA"/>
</dbReference>
<proteinExistence type="predicted"/>
<evidence type="ECO:0000313" key="3">
    <source>
        <dbReference type="Proteomes" id="UP000053424"/>
    </source>
</evidence>